<dbReference type="Gene3D" id="3.40.50.620">
    <property type="entry name" value="HUPs"/>
    <property type="match status" value="1"/>
</dbReference>
<dbReference type="GO" id="GO:0003904">
    <property type="term" value="F:deoxyribodipyrimidine photo-lyase activity"/>
    <property type="evidence" value="ECO:0007669"/>
    <property type="project" value="TreeGrafter"/>
</dbReference>
<dbReference type="EMBL" id="VCEJ01000004">
    <property type="protein sequence ID" value="TLV00541.1"/>
    <property type="molecule type" value="Genomic_DNA"/>
</dbReference>
<evidence type="ECO:0000256" key="1">
    <source>
        <dbReference type="ARBA" id="ARBA00001932"/>
    </source>
</evidence>
<gene>
    <name evidence="7" type="ORF">FEN17_13720</name>
</gene>
<dbReference type="AlphaFoldDB" id="A0A5R9KWJ0"/>
<sequence>MAQRIIYWFRNDLRLNDNEALFNAAHTGYEIVPVYVFDPRQFERTRLGFRRTGALRAQCVLDAVADLRNNLRKKGADLLIRIGEPEKIIAQMAQDYNAEFVYTSKEIGPEETRIESSLSKNLKIANIDIKLFWMDTLISAADLPFPISKLPSNFKAFLAELTDKLVVKASLPEPEEIILPTEFEAGSLPSLPTLGIDPEEIIAPAAKSENRLAGETQAQATLESFLADIHVHQENPVSLTDSRLSQWLSLGGLSPRKIYNRISTLEHSPQTELLIKDLLRRDYAHWILLRYGPRIFKPSGFKHDFSTRWTNDQAILNSWIDGKTDNQEVNAIMDKLQKSGFLAFKERITAADYLVNHLGVNWTMGAMYFESCLLDYEVSVSWGRWNNIAGVGEY</sequence>
<feature type="site" description="Electron transfer via tryptophanyl radical" evidence="5">
    <location>
        <position position="385"/>
    </location>
</feature>
<evidence type="ECO:0000256" key="4">
    <source>
        <dbReference type="ARBA" id="ARBA00022827"/>
    </source>
</evidence>
<comment type="cofactor">
    <cofactor evidence="2">
        <name>FAD</name>
        <dbReference type="ChEBI" id="CHEBI:57692"/>
    </cofactor>
</comment>
<feature type="domain" description="Photolyase/cryptochrome alpha/beta" evidence="6">
    <location>
        <begin position="3"/>
        <end position="137"/>
    </location>
</feature>
<keyword evidence="8" id="KW-1185">Reference proteome</keyword>
<proteinExistence type="predicted"/>
<dbReference type="OrthoDB" id="9772484at2"/>
<dbReference type="SUPFAM" id="SSF52425">
    <property type="entry name" value="Cryptochrome/photolyase, N-terminal domain"/>
    <property type="match status" value="1"/>
</dbReference>
<feature type="site" description="Electron transfer via tryptophanyl radical" evidence="5">
    <location>
        <position position="362"/>
    </location>
</feature>
<dbReference type="PANTHER" id="PTHR11455">
    <property type="entry name" value="CRYPTOCHROME"/>
    <property type="match status" value="1"/>
</dbReference>
<dbReference type="Proteomes" id="UP000306402">
    <property type="component" value="Unassembled WGS sequence"/>
</dbReference>
<dbReference type="GO" id="GO:0003677">
    <property type="term" value="F:DNA binding"/>
    <property type="evidence" value="ECO:0007669"/>
    <property type="project" value="TreeGrafter"/>
</dbReference>
<dbReference type="PROSITE" id="PS51645">
    <property type="entry name" value="PHR_CRY_ALPHA_BETA"/>
    <property type="match status" value="1"/>
</dbReference>
<evidence type="ECO:0000256" key="5">
    <source>
        <dbReference type="PIRSR" id="PIRSR602081-2"/>
    </source>
</evidence>
<organism evidence="7 8">
    <name type="scientific">Dyadobacter luticola</name>
    <dbReference type="NCBI Taxonomy" id="1979387"/>
    <lineage>
        <taxon>Bacteria</taxon>
        <taxon>Pseudomonadati</taxon>
        <taxon>Bacteroidota</taxon>
        <taxon>Cytophagia</taxon>
        <taxon>Cytophagales</taxon>
        <taxon>Spirosomataceae</taxon>
        <taxon>Dyadobacter</taxon>
    </lineage>
</organism>
<dbReference type="InterPro" id="IPR005101">
    <property type="entry name" value="Cryptochr/Photolyase_FAD-bd"/>
</dbReference>
<comment type="caution">
    <text evidence="7">The sequence shown here is derived from an EMBL/GenBank/DDBJ whole genome shotgun (WGS) entry which is preliminary data.</text>
</comment>
<evidence type="ECO:0000313" key="8">
    <source>
        <dbReference type="Proteomes" id="UP000306402"/>
    </source>
</evidence>
<protein>
    <submittedName>
        <fullName evidence="7">Cryptochrome DASH</fullName>
    </submittedName>
</protein>
<evidence type="ECO:0000256" key="3">
    <source>
        <dbReference type="ARBA" id="ARBA00022630"/>
    </source>
</evidence>
<keyword evidence="4" id="KW-0274">FAD</keyword>
<reference evidence="7 8" key="1">
    <citation type="submission" date="2019-05" db="EMBL/GenBank/DDBJ databases">
        <authorList>
            <person name="Qu J.-H."/>
        </authorList>
    </citation>
    <scope>NUCLEOTIDE SEQUENCE [LARGE SCALE GENOMIC DNA]</scope>
    <source>
        <strain evidence="7 8">T17</strain>
    </source>
</reference>
<dbReference type="GO" id="GO:0071949">
    <property type="term" value="F:FAD binding"/>
    <property type="evidence" value="ECO:0007669"/>
    <property type="project" value="TreeGrafter"/>
</dbReference>
<dbReference type="InterPro" id="IPR036134">
    <property type="entry name" value="Crypto/Photolyase_FAD-like_sf"/>
</dbReference>
<dbReference type="PANTHER" id="PTHR11455:SF22">
    <property type="entry name" value="CRYPTOCHROME DASH"/>
    <property type="match status" value="1"/>
</dbReference>
<dbReference type="SUPFAM" id="SSF48173">
    <property type="entry name" value="Cryptochrome/photolyase FAD-binding domain"/>
    <property type="match status" value="1"/>
</dbReference>
<dbReference type="RefSeq" id="WP_138365921.1">
    <property type="nucleotide sequence ID" value="NZ_VCEJ01000004.1"/>
</dbReference>
<dbReference type="Pfam" id="PF03441">
    <property type="entry name" value="FAD_binding_7"/>
    <property type="match status" value="1"/>
</dbReference>
<comment type="cofactor">
    <cofactor evidence="1">
        <name>(6R)-5,10-methylene-5,6,7,8-tetrahydrofolate</name>
        <dbReference type="ChEBI" id="CHEBI:15636"/>
    </cofactor>
</comment>
<dbReference type="Gene3D" id="1.10.579.10">
    <property type="entry name" value="DNA Cyclobutane Dipyrimidine Photolyase, subunit A, domain 3"/>
    <property type="match status" value="1"/>
</dbReference>
<dbReference type="Gene3D" id="1.25.40.80">
    <property type="match status" value="1"/>
</dbReference>
<dbReference type="InterPro" id="IPR036155">
    <property type="entry name" value="Crypto/Photolyase_N_sf"/>
</dbReference>
<evidence type="ECO:0000259" key="6">
    <source>
        <dbReference type="PROSITE" id="PS51645"/>
    </source>
</evidence>
<dbReference type="GO" id="GO:0000719">
    <property type="term" value="P:photoreactive repair"/>
    <property type="evidence" value="ECO:0007669"/>
    <property type="project" value="TreeGrafter"/>
</dbReference>
<keyword evidence="3" id="KW-0285">Flavoprotein</keyword>
<dbReference type="Pfam" id="PF00875">
    <property type="entry name" value="DNA_photolyase"/>
    <property type="match status" value="1"/>
</dbReference>
<evidence type="ECO:0000256" key="2">
    <source>
        <dbReference type="ARBA" id="ARBA00001974"/>
    </source>
</evidence>
<name>A0A5R9KWJ0_9BACT</name>
<feature type="site" description="Electron transfer via tryptophanyl radical" evidence="5">
    <location>
        <position position="309"/>
    </location>
</feature>
<evidence type="ECO:0000313" key="7">
    <source>
        <dbReference type="EMBL" id="TLV00541.1"/>
    </source>
</evidence>
<dbReference type="InterPro" id="IPR006050">
    <property type="entry name" value="DNA_photolyase_N"/>
</dbReference>
<dbReference type="InterPro" id="IPR002081">
    <property type="entry name" value="Cryptochrome/DNA_photolyase_1"/>
</dbReference>
<accession>A0A5R9KWJ0</accession>
<dbReference type="InterPro" id="IPR014729">
    <property type="entry name" value="Rossmann-like_a/b/a_fold"/>
</dbReference>